<dbReference type="Pfam" id="PF05915">
    <property type="entry name" value="TMEM_230_134"/>
    <property type="match status" value="1"/>
</dbReference>
<evidence type="ECO:0000256" key="3">
    <source>
        <dbReference type="ARBA" id="ARBA00022692"/>
    </source>
</evidence>
<keyword evidence="5 6" id="KW-0472">Membrane</keyword>
<evidence type="ECO:0000256" key="5">
    <source>
        <dbReference type="ARBA" id="ARBA00023136"/>
    </source>
</evidence>
<dbReference type="GO" id="GO:0016020">
    <property type="term" value="C:membrane"/>
    <property type="evidence" value="ECO:0007669"/>
    <property type="project" value="UniProtKB-SubCell"/>
</dbReference>
<protein>
    <recommendedName>
        <fullName evidence="8">Transmembrane protein 230</fullName>
    </recommendedName>
</protein>
<evidence type="ECO:0000256" key="4">
    <source>
        <dbReference type="ARBA" id="ARBA00022989"/>
    </source>
</evidence>
<keyword evidence="3 6" id="KW-0812">Transmembrane</keyword>
<evidence type="ECO:0000256" key="1">
    <source>
        <dbReference type="ARBA" id="ARBA00004141"/>
    </source>
</evidence>
<evidence type="ECO:0008006" key="8">
    <source>
        <dbReference type="Google" id="ProtNLM"/>
    </source>
</evidence>
<proteinExistence type="inferred from homology"/>
<name>A0A7S4N5V6_9EUKA</name>
<comment type="subcellular location">
    <subcellularLocation>
        <location evidence="1">Membrane</location>
        <topology evidence="1">Multi-pass membrane protein</topology>
    </subcellularLocation>
</comment>
<feature type="transmembrane region" description="Helical" evidence="6">
    <location>
        <begin position="63"/>
        <end position="82"/>
    </location>
</feature>
<keyword evidence="4 6" id="KW-1133">Transmembrane helix</keyword>
<dbReference type="AlphaFoldDB" id="A0A7S4N5V6"/>
<evidence type="ECO:0000256" key="6">
    <source>
        <dbReference type="SAM" id="Phobius"/>
    </source>
</evidence>
<dbReference type="EMBL" id="HBKR01001863">
    <property type="protein sequence ID" value="CAE2267990.1"/>
    <property type="molecule type" value="Transcribed_RNA"/>
</dbReference>
<accession>A0A7S4N5V6</accession>
<reference evidence="7" key="1">
    <citation type="submission" date="2021-01" db="EMBL/GenBank/DDBJ databases">
        <authorList>
            <person name="Corre E."/>
            <person name="Pelletier E."/>
            <person name="Niang G."/>
            <person name="Scheremetjew M."/>
            <person name="Finn R."/>
            <person name="Kale V."/>
            <person name="Holt S."/>
            <person name="Cochrane G."/>
            <person name="Meng A."/>
            <person name="Brown T."/>
            <person name="Cohen L."/>
        </authorList>
    </citation>
    <scope>NUCLEOTIDE SEQUENCE</scope>
    <source>
        <strain evidence="7">SoJaBio B1-5/56/2</strain>
    </source>
</reference>
<gene>
    <name evidence="7" type="ORF">NAES01612_LOCUS1190</name>
</gene>
<feature type="transmembrane region" description="Helical" evidence="6">
    <location>
        <begin position="29"/>
        <end position="51"/>
    </location>
</feature>
<dbReference type="InterPro" id="IPR008590">
    <property type="entry name" value="TMEM_230/134"/>
</dbReference>
<sequence length="105" mass="11818">MSSRATPGNRYKHTRVLGLKNQTPPPKLAICYGFTLFFVGLTLELLAAALLMGHVEWKEWERAYPLILVGFLIILPGAYVSYISTRAFLGHRGYTYADIPQANLF</sequence>
<organism evidence="7">
    <name type="scientific">Paramoeba aestuarina</name>
    <dbReference type="NCBI Taxonomy" id="180227"/>
    <lineage>
        <taxon>Eukaryota</taxon>
        <taxon>Amoebozoa</taxon>
        <taxon>Discosea</taxon>
        <taxon>Flabellinia</taxon>
        <taxon>Dactylopodida</taxon>
        <taxon>Paramoebidae</taxon>
        <taxon>Paramoeba</taxon>
    </lineage>
</organism>
<evidence type="ECO:0000313" key="7">
    <source>
        <dbReference type="EMBL" id="CAE2267990.1"/>
    </source>
</evidence>
<evidence type="ECO:0000256" key="2">
    <source>
        <dbReference type="ARBA" id="ARBA00007743"/>
    </source>
</evidence>
<comment type="similarity">
    <text evidence="2">Belongs to the TMEM134/TMEM230 family.</text>
</comment>